<dbReference type="InterPro" id="IPR050834">
    <property type="entry name" value="Glycosyltransf_2"/>
</dbReference>
<evidence type="ECO:0000313" key="2">
    <source>
        <dbReference type="EMBL" id="SVD78671.1"/>
    </source>
</evidence>
<proteinExistence type="predicted"/>
<accession>A0A382Y781</accession>
<feature type="non-terminal residue" evidence="2">
    <location>
        <position position="144"/>
    </location>
</feature>
<dbReference type="PANTHER" id="PTHR43685:SF2">
    <property type="entry name" value="GLYCOSYLTRANSFERASE 2-LIKE DOMAIN-CONTAINING PROTEIN"/>
    <property type="match status" value="1"/>
</dbReference>
<dbReference type="EMBL" id="UINC01173203">
    <property type="protein sequence ID" value="SVD78671.1"/>
    <property type="molecule type" value="Genomic_DNA"/>
</dbReference>
<feature type="non-terminal residue" evidence="2">
    <location>
        <position position="1"/>
    </location>
</feature>
<protein>
    <recommendedName>
        <fullName evidence="1">Glycosyltransferase 2-like domain-containing protein</fullName>
    </recommendedName>
</protein>
<sequence>VSSPRISVIIPTFNRAHLLPRSIDSLLSQTLSAHSVVIVDDGSTDGTENLVSKKYPEFTYLKQDNLGVSAARNAGIAATSGEWLAFLDSDDEWMPEKLQCQMEALAAEPEMMLCHTDEIWIRNGKRVNPMKKHDKHGGWIFDKC</sequence>
<name>A0A382Y781_9ZZZZ</name>
<dbReference type="InterPro" id="IPR001173">
    <property type="entry name" value="Glyco_trans_2-like"/>
</dbReference>
<evidence type="ECO:0000259" key="1">
    <source>
        <dbReference type="Pfam" id="PF00535"/>
    </source>
</evidence>
<dbReference type="AlphaFoldDB" id="A0A382Y781"/>
<gene>
    <name evidence="2" type="ORF">METZ01_LOCUS431525</name>
</gene>
<dbReference type="InterPro" id="IPR029044">
    <property type="entry name" value="Nucleotide-diphossugar_trans"/>
</dbReference>
<feature type="domain" description="Glycosyltransferase 2-like" evidence="1">
    <location>
        <begin position="7"/>
        <end position="115"/>
    </location>
</feature>
<dbReference type="Pfam" id="PF00535">
    <property type="entry name" value="Glycos_transf_2"/>
    <property type="match status" value="1"/>
</dbReference>
<dbReference type="CDD" id="cd00761">
    <property type="entry name" value="Glyco_tranf_GTA_type"/>
    <property type="match status" value="1"/>
</dbReference>
<dbReference type="PANTHER" id="PTHR43685">
    <property type="entry name" value="GLYCOSYLTRANSFERASE"/>
    <property type="match status" value="1"/>
</dbReference>
<dbReference type="Gene3D" id="3.90.550.10">
    <property type="entry name" value="Spore Coat Polysaccharide Biosynthesis Protein SpsA, Chain A"/>
    <property type="match status" value="1"/>
</dbReference>
<dbReference type="SUPFAM" id="SSF53448">
    <property type="entry name" value="Nucleotide-diphospho-sugar transferases"/>
    <property type="match status" value="1"/>
</dbReference>
<reference evidence="2" key="1">
    <citation type="submission" date="2018-05" db="EMBL/GenBank/DDBJ databases">
        <authorList>
            <person name="Lanie J.A."/>
            <person name="Ng W.-L."/>
            <person name="Kazmierczak K.M."/>
            <person name="Andrzejewski T.M."/>
            <person name="Davidsen T.M."/>
            <person name="Wayne K.J."/>
            <person name="Tettelin H."/>
            <person name="Glass J.I."/>
            <person name="Rusch D."/>
            <person name="Podicherti R."/>
            <person name="Tsui H.-C.T."/>
            <person name="Winkler M.E."/>
        </authorList>
    </citation>
    <scope>NUCLEOTIDE SEQUENCE</scope>
</reference>
<organism evidence="2">
    <name type="scientific">marine metagenome</name>
    <dbReference type="NCBI Taxonomy" id="408172"/>
    <lineage>
        <taxon>unclassified sequences</taxon>
        <taxon>metagenomes</taxon>
        <taxon>ecological metagenomes</taxon>
    </lineage>
</organism>